<keyword evidence="4" id="KW-1185">Reference proteome</keyword>
<gene>
    <name evidence="3" type="ORF">F8E02_12910</name>
</gene>
<dbReference type="Proteomes" id="UP001281203">
    <property type="component" value="Unassembled WGS sequence"/>
</dbReference>
<feature type="transmembrane region" description="Helical" evidence="2">
    <location>
        <begin position="46"/>
        <end position="66"/>
    </location>
</feature>
<reference evidence="3 4" key="1">
    <citation type="submission" date="2019-10" db="EMBL/GenBank/DDBJ databases">
        <title>Isolation and characterization of Methanoculleus sp. Wushi-C6 from a hot spring well.</title>
        <authorList>
            <person name="Chen S.-C."/>
            <person name="Lan Z.-H."/>
            <person name="You Y.-T."/>
            <person name="Lai M.-C."/>
        </authorList>
    </citation>
    <scope>NUCLEOTIDE SEQUENCE [LARGE SCALE GENOMIC DNA]</scope>
    <source>
        <strain evidence="3 4">Wushi-C6</strain>
    </source>
</reference>
<keyword evidence="2" id="KW-0472">Membrane</keyword>
<dbReference type="RefSeq" id="WP_317066008.1">
    <property type="nucleotide sequence ID" value="NZ_WBKO01000003.1"/>
</dbReference>
<sequence length="202" mass="22321">MIGERNRVWNTGRHTGPRPPGASRTAPRSPPRRAPESEHALSQTHASLLMVAITIILALLLLLLLLSMIPSWSWTEPPLPPIIITDVLHTSGDTGALTCASRIFLYNNGSTVYENDLLKAVIYRDDWRVCTVQTLNGHLLIPSHHYGVRYLKGAGCRTPYWNPGEEIEVDLTDGTLVLGAKVTVEIFDKRNGKAISKHTVEA</sequence>
<evidence type="ECO:0000313" key="4">
    <source>
        <dbReference type="Proteomes" id="UP001281203"/>
    </source>
</evidence>
<evidence type="ECO:0000256" key="1">
    <source>
        <dbReference type="SAM" id="MobiDB-lite"/>
    </source>
</evidence>
<keyword evidence="2" id="KW-1133">Transmembrane helix</keyword>
<evidence type="ECO:0000313" key="3">
    <source>
        <dbReference type="EMBL" id="MDV2482870.1"/>
    </source>
</evidence>
<comment type="caution">
    <text evidence="3">The sequence shown here is derived from an EMBL/GenBank/DDBJ whole genome shotgun (WGS) entry which is preliminary data.</text>
</comment>
<dbReference type="EMBL" id="WBKO01000003">
    <property type="protein sequence ID" value="MDV2482870.1"/>
    <property type="molecule type" value="Genomic_DNA"/>
</dbReference>
<keyword evidence="2" id="KW-0812">Transmembrane</keyword>
<protein>
    <submittedName>
        <fullName evidence="3">Type IV pilin</fullName>
    </submittedName>
</protein>
<evidence type="ECO:0000256" key="2">
    <source>
        <dbReference type="SAM" id="Phobius"/>
    </source>
</evidence>
<accession>A0ABU3X4Z2</accession>
<proteinExistence type="predicted"/>
<organism evidence="3 4">
    <name type="scientific">Methanoculleus caldifontis</name>
    <dbReference type="NCBI Taxonomy" id="2651577"/>
    <lineage>
        <taxon>Archaea</taxon>
        <taxon>Methanobacteriati</taxon>
        <taxon>Methanobacteriota</taxon>
        <taxon>Stenosarchaea group</taxon>
        <taxon>Methanomicrobia</taxon>
        <taxon>Methanomicrobiales</taxon>
        <taxon>Methanomicrobiaceae</taxon>
        <taxon>Methanoculleus</taxon>
    </lineage>
</organism>
<feature type="region of interest" description="Disordered" evidence="1">
    <location>
        <begin position="1"/>
        <end position="39"/>
    </location>
</feature>
<name>A0ABU3X4Z2_9EURY</name>